<evidence type="ECO:0000256" key="3">
    <source>
        <dbReference type="ARBA" id="ARBA00022833"/>
    </source>
</evidence>
<protein>
    <recommendedName>
        <fullName evidence="6">RING-type domain-containing protein</fullName>
    </recommendedName>
</protein>
<dbReference type="Proteomes" id="UP001642464">
    <property type="component" value="Unassembled WGS sequence"/>
</dbReference>
<gene>
    <name evidence="7" type="ORF">SCF082_LOCUS10334</name>
</gene>
<keyword evidence="5" id="KW-0812">Transmembrane</keyword>
<evidence type="ECO:0000256" key="4">
    <source>
        <dbReference type="PROSITE-ProRule" id="PRU00175"/>
    </source>
</evidence>
<keyword evidence="5" id="KW-0472">Membrane</keyword>
<dbReference type="SMART" id="SM00184">
    <property type="entry name" value="RING"/>
    <property type="match status" value="1"/>
</dbReference>
<evidence type="ECO:0000256" key="1">
    <source>
        <dbReference type="ARBA" id="ARBA00022723"/>
    </source>
</evidence>
<keyword evidence="5" id="KW-1133">Transmembrane helix</keyword>
<dbReference type="PANTHER" id="PTHR45969:SF69">
    <property type="entry name" value="FINGER DOMAIN PROTEIN, PUTATIVE (AFU_ORTHOLOGUE AFUA_3G12190)-RELATED"/>
    <property type="match status" value="1"/>
</dbReference>
<dbReference type="Gene3D" id="3.30.40.10">
    <property type="entry name" value="Zinc/RING finger domain, C3HC4 (zinc finger)"/>
    <property type="match status" value="1"/>
</dbReference>
<evidence type="ECO:0000256" key="5">
    <source>
        <dbReference type="SAM" id="Phobius"/>
    </source>
</evidence>
<keyword evidence="3" id="KW-0862">Zinc</keyword>
<name>A0ABP0J596_9DINO</name>
<feature type="transmembrane region" description="Helical" evidence="5">
    <location>
        <begin position="81"/>
        <end position="101"/>
    </location>
</feature>
<evidence type="ECO:0000256" key="2">
    <source>
        <dbReference type="ARBA" id="ARBA00022771"/>
    </source>
</evidence>
<accession>A0ABP0J596</accession>
<dbReference type="SUPFAM" id="SSF57850">
    <property type="entry name" value="RING/U-box"/>
    <property type="match status" value="1"/>
</dbReference>
<keyword evidence="2 4" id="KW-0863">Zinc-finger</keyword>
<dbReference type="InterPro" id="IPR013083">
    <property type="entry name" value="Znf_RING/FYVE/PHD"/>
</dbReference>
<feature type="domain" description="RING-type" evidence="6">
    <location>
        <begin position="213"/>
        <end position="256"/>
    </location>
</feature>
<dbReference type="InterPro" id="IPR011016">
    <property type="entry name" value="Znf_RING-CH"/>
</dbReference>
<evidence type="ECO:0000259" key="6">
    <source>
        <dbReference type="PROSITE" id="PS50089"/>
    </source>
</evidence>
<feature type="transmembrane region" description="Helical" evidence="5">
    <location>
        <begin position="163"/>
        <end position="182"/>
    </location>
</feature>
<proteinExistence type="predicted"/>
<organism evidence="7 8">
    <name type="scientific">Durusdinium trenchii</name>
    <dbReference type="NCBI Taxonomy" id="1381693"/>
    <lineage>
        <taxon>Eukaryota</taxon>
        <taxon>Sar</taxon>
        <taxon>Alveolata</taxon>
        <taxon>Dinophyceae</taxon>
        <taxon>Suessiales</taxon>
        <taxon>Symbiodiniaceae</taxon>
        <taxon>Durusdinium</taxon>
    </lineage>
</organism>
<dbReference type="PROSITE" id="PS50089">
    <property type="entry name" value="ZF_RING_2"/>
    <property type="match status" value="1"/>
</dbReference>
<keyword evidence="1" id="KW-0479">Metal-binding</keyword>
<reference evidence="7 8" key="1">
    <citation type="submission" date="2024-02" db="EMBL/GenBank/DDBJ databases">
        <authorList>
            <person name="Chen Y."/>
            <person name="Shah S."/>
            <person name="Dougan E. K."/>
            <person name="Thang M."/>
            <person name="Chan C."/>
        </authorList>
    </citation>
    <scope>NUCLEOTIDE SEQUENCE [LARGE SCALE GENOMIC DNA]</scope>
</reference>
<keyword evidence="8" id="KW-1185">Reference proteome</keyword>
<dbReference type="SMART" id="SM00744">
    <property type="entry name" value="RINGv"/>
    <property type="match status" value="1"/>
</dbReference>
<dbReference type="InterPro" id="IPR001841">
    <property type="entry name" value="Znf_RING"/>
</dbReference>
<evidence type="ECO:0000313" key="8">
    <source>
        <dbReference type="Proteomes" id="UP001642464"/>
    </source>
</evidence>
<dbReference type="EMBL" id="CAXAMM010006025">
    <property type="protein sequence ID" value="CAK9009570.1"/>
    <property type="molecule type" value="Genomic_DNA"/>
</dbReference>
<evidence type="ECO:0000313" key="7">
    <source>
        <dbReference type="EMBL" id="CAK9009570.1"/>
    </source>
</evidence>
<dbReference type="Pfam" id="PF13639">
    <property type="entry name" value="zf-RING_2"/>
    <property type="match status" value="1"/>
</dbReference>
<sequence length="269" mass="31580">MPAMFSTSRSARRWAALTVLQQMIGFLQMSTMLMSFLITLAMCFSFFLTLTWDMIFSEEIFKELIFWLYGHWEDPCDQPIGHLQQCFWIVFWIKVFILVSYAKYEEERPLDHRSLSVRLFQYLLKPLAVAFEVCWPTVTFISLRKTNAEGCSKILRQTGWLLLAPYFLEVFVALFSMLWPGLKRLLPKPDTDLAREFRDVQFVAEVGRSVTTCSICLGDFAGDQRIVRPCRSDMHVFHRLCLSNWLRVSQSCPLCREELRVKHRDTEVS</sequence>
<dbReference type="PANTHER" id="PTHR45969">
    <property type="entry name" value="RING ZINC FINGER PROTEIN-RELATED"/>
    <property type="match status" value="1"/>
</dbReference>
<comment type="caution">
    <text evidence="7">The sequence shown here is derived from an EMBL/GenBank/DDBJ whole genome shotgun (WGS) entry which is preliminary data.</text>
</comment>